<dbReference type="SMART" id="SM00422">
    <property type="entry name" value="HTH_MERR"/>
    <property type="match status" value="1"/>
</dbReference>
<dbReference type="PROSITE" id="PS50937">
    <property type="entry name" value="HTH_MERR_2"/>
    <property type="match status" value="1"/>
</dbReference>
<dbReference type="Proteomes" id="UP000614047">
    <property type="component" value="Unassembled WGS sequence"/>
</dbReference>
<organism evidence="3 4">
    <name type="scientific">Actinomadura viridis</name>
    <dbReference type="NCBI Taxonomy" id="58110"/>
    <lineage>
        <taxon>Bacteria</taxon>
        <taxon>Bacillati</taxon>
        <taxon>Actinomycetota</taxon>
        <taxon>Actinomycetes</taxon>
        <taxon>Streptosporangiales</taxon>
        <taxon>Thermomonosporaceae</taxon>
        <taxon>Actinomadura</taxon>
    </lineage>
</organism>
<keyword evidence="1 3" id="KW-0238">DNA-binding</keyword>
<dbReference type="InterPro" id="IPR000551">
    <property type="entry name" value="MerR-type_HTH_dom"/>
</dbReference>
<dbReference type="GO" id="GO:0003700">
    <property type="term" value="F:DNA-binding transcription factor activity"/>
    <property type="evidence" value="ECO:0007669"/>
    <property type="project" value="InterPro"/>
</dbReference>
<evidence type="ECO:0000256" key="1">
    <source>
        <dbReference type="ARBA" id="ARBA00023125"/>
    </source>
</evidence>
<reference evidence="3" key="1">
    <citation type="submission" date="2020-11" db="EMBL/GenBank/DDBJ databases">
        <title>Sequencing the genomes of 1000 actinobacteria strains.</title>
        <authorList>
            <person name="Klenk H.-P."/>
        </authorList>
    </citation>
    <scope>NUCLEOTIDE SEQUENCE</scope>
    <source>
        <strain evidence="3">DSM 43175</strain>
    </source>
</reference>
<dbReference type="InterPro" id="IPR047057">
    <property type="entry name" value="MerR_fam"/>
</dbReference>
<dbReference type="AlphaFoldDB" id="A0A931DM10"/>
<dbReference type="Pfam" id="PF13411">
    <property type="entry name" value="MerR_1"/>
    <property type="match status" value="1"/>
</dbReference>
<dbReference type="GO" id="GO:0003677">
    <property type="term" value="F:DNA binding"/>
    <property type="evidence" value="ECO:0007669"/>
    <property type="project" value="UniProtKB-KW"/>
</dbReference>
<proteinExistence type="predicted"/>
<dbReference type="PANTHER" id="PTHR30204">
    <property type="entry name" value="REDOX-CYCLING DRUG-SENSING TRANSCRIPTIONAL ACTIVATOR SOXR"/>
    <property type="match status" value="1"/>
</dbReference>
<dbReference type="InterPro" id="IPR009061">
    <property type="entry name" value="DNA-bd_dom_put_sf"/>
</dbReference>
<dbReference type="EMBL" id="JADOUA010000001">
    <property type="protein sequence ID" value="MBG6090477.1"/>
    <property type="molecule type" value="Genomic_DNA"/>
</dbReference>
<dbReference type="PANTHER" id="PTHR30204:SF93">
    <property type="entry name" value="HTH MERR-TYPE DOMAIN-CONTAINING PROTEIN"/>
    <property type="match status" value="1"/>
</dbReference>
<dbReference type="CDD" id="cd00592">
    <property type="entry name" value="HTH_MerR-like"/>
    <property type="match status" value="1"/>
</dbReference>
<evidence type="ECO:0000313" key="4">
    <source>
        <dbReference type="Proteomes" id="UP000614047"/>
    </source>
</evidence>
<feature type="domain" description="HTH merR-type" evidence="2">
    <location>
        <begin position="1"/>
        <end position="69"/>
    </location>
</feature>
<evidence type="ECO:0000313" key="3">
    <source>
        <dbReference type="EMBL" id="MBG6090477.1"/>
    </source>
</evidence>
<name>A0A931DM10_9ACTN</name>
<accession>A0A931DM10</accession>
<dbReference type="PRINTS" id="PR00040">
    <property type="entry name" value="HTHMERR"/>
</dbReference>
<protein>
    <submittedName>
        <fullName evidence="3">DNA-binding transcriptional MerR regulator</fullName>
    </submittedName>
</protein>
<dbReference type="RefSeq" id="WP_197012931.1">
    <property type="nucleotide sequence ID" value="NZ_BAABES010000016.1"/>
</dbReference>
<evidence type="ECO:0000259" key="2">
    <source>
        <dbReference type="PROSITE" id="PS50937"/>
    </source>
</evidence>
<gene>
    <name evidence="3" type="ORF">IW256_004590</name>
</gene>
<dbReference type="Gene3D" id="1.10.1660.10">
    <property type="match status" value="1"/>
</dbReference>
<dbReference type="SUPFAM" id="SSF46955">
    <property type="entry name" value="Putative DNA-binding domain"/>
    <property type="match status" value="1"/>
</dbReference>
<sequence>MRIGELAAMVGVSTRTVRHYHHLGLLPEPERRANGYREYRVRDAVTLARVRRLAEVGLSLDEIRDVLADDRGRELREVLLELDADLAREQEAIAARRERLAGLLAEADLDADSTVSPAVAEALRAVPAGDSAFAAFDRDMLSLLDNGGDPAALAEVTALFGPLTEPAAVARSRELYARLDAITGVRPGDPRVAALAADLADHIPPEMAEVMVRSLDSPDPGPAGSPQGSDWLEMLFGELPPAQREVFRLMIATLRERT</sequence>
<comment type="caution">
    <text evidence="3">The sequence shown here is derived from an EMBL/GenBank/DDBJ whole genome shotgun (WGS) entry which is preliminary data.</text>
</comment>
<keyword evidence="4" id="KW-1185">Reference proteome</keyword>